<keyword evidence="1" id="KW-0472">Membrane</keyword>
<dbReference type="EMBL" id="VIWX01000002">
    <property type="protein sequence ID" value="TWF95784.1"/>
    <property type="molecule type" value="Genomic_DNA"/>
</dbReference>
<evidence type="ECO:0000313" key="3">
    <source>
        <dbReference type="Proteomes" id="UP000316184"/>
    </source>
</evidence>
<gene>
    <name evidence="2" type="ORF">FHU35_12784</name>
</gene>
<keyword evidence="3" id="KW-1185">Reference proteome</keyword>
<accession>A0A561U8U3</accession>
<protein>
    <submittedName>
        <fullName evidence="2">Uncharacterized protein</fullName>
    </submittedName>
</protein>
<sequence>MLRAIGGNTIVGEIENGGEVCGRAGRRARNRTSGQLDDVTPNLSQVGKSTTVMRRSLLGAGVLAAVLVAGALVWWWLAQPGEQRREVSSAELVDVPPPAVAGLRASGAVDPGPLPSDWGAQQQATATWQRGDGVEIDHTVRRYASARWAGWAFGRVDPRGGEGFDETPQRFPQRPPAGADEVRYVCGEITGRPGTCDSWWVDLRYGQYLVQVQGTDVPGPDQEIPPWIDQQVAVIDEEFTAAAPRP</sequence>
<keyword evidence="1" id="KW-1133">Transmembrane helix</keyword>
<feature type="transmembrane region" description="Helical" evidence="1">
    <location>
        <begin position="57"/>
        <end position="77"/>
    </location>
</feature>
<comment type="caution">
    <text evidence="2">The sequence shown here is derived from an EMBL/GenBank/DDBJ whole genome shotgun (WGS) entry which is preliminary data.</text>
</comment>
<dbReference type="Proteomes" id="UP000316184">
    <property type="component" value="Unassembled WGS sequence"/>
</dbReference>
<reference evidence="2 3" key="1">
    <citation type="submission" date="2019-06" db="EMBL/GenBank/DDBJ databases">
        <title>Sequencing the genomes of 1000 actinobacteria strains.</title>
        <authorList>
            <person name="Klenk H.-P."/>
        </authorList>
    </citation>
    <scope>NUCLEOTIDE SEQUENCE [LARGE SCALE GENOMIC DNA]</scope>
    <source>
        <strain evidence="2 3">DSM 46699</strain>
    </source>
</reference>
<keyword evidence="1" id="KW-0812">Transmembrane</keyword>
<dbReference type="AlphaFoldDB" id="A0A561U8U3"/>
<proteinExistence type="predicted"/>
<evidence type="ECO:0000313" key="2">
    <source>
        <dbReference type="EMBL" id="TWF95784.1"/>
    </source>
</evidence>
<name>A0A561U8U3_9PSEU</name>
<organism evidence="2 3">
    <name type="scientific">Saccharopolyspora dendranthemae</name>
    <dbReference type="NCBI Taxonomy" id="1181886"/>
    <lineage>
        <taxon>Bacteria</taxon>
        <taxon>Bacillati</taxon>
        <taxon>Actinomycetota</taxon>
        <taxon>Actinomycetes</taxon>
        <taxon>Pseudonocardiales</taxon>
        <taxon>Pseudonocardiaceae</taxon>
        <taxon>Saccharopolyspora</taxon>
    </lineage>
</organism>
<evidence type="ECO:0000256" key="1">
    <source>
        <dbReference type="SAM" id="Phobius"/>
    </source>
</evidence>